<feature type="signal peptide" evidence="3">
    <location>
        <begin position="1"/>
        <end position="18"/>
    </location>
</feature>
<dbReference type="EC" id="3.1.1.-" evidence="3"/>
<dbReference type="Gene3D" id="3.40.50.1820">
    <property type="entry name" value="alpha/beta hydrolase"/>
    <property type="match status" value="1"/>
</dbReference>
<dbReference type="PANTHER" id="PTHR11559">
    <property type="entry name" value="CARBOXYLESTERASE"/>
    <property type="match status" value="1"/>
</dbReference>
<comment type="similarity">
    <text evidence="1 3">Belongs to the type-B carboxylesterase/lipase family.</text>
</comment>
<dbReference type="GO" id="GO:0016787">
    <property type="term" value="F:hydrolase activity"/>
    <property type="evidence" value="ECO:0007669"/>
    <property type="project" value="UniProtKB-KW"/>
</dbReference>
<evidence type="ECO:0000256" key="1">
    <source>
        <dbReference type="ARBA" id="ARBA00005964"/>
    </source>
</evidence>
<dbReference type="EMBL" id="CAUWAG010000003">
    <property type="protein sequence ID" value="CAJ2501354.1"/>
    <property type="molecule type" value="Genomic_DNA"/>
</dbReference>
<evidence type="ECO:0000259" key="4">
    <source>
        <dbReference type="Pfam" id="PF00135"/>
    </source>
</evidence>
<feature type="chain" id="PRO_5042314531" description="Carboxylic ester hydrolase" evidence="3">
    <location>
        <begin position="19"/>
        <end position="599"/>
    </location>
</feature>
<keyword evidence="6" id="KW-1185">Reference proteome</keyword>
<evidence type="ECO:0000313" key="5">
    <source>
        <dbReference type="EMBL" id="CAJ2501354.1"/>
    </source>
</evidence>
<sequence>MRATFISYLSVLLGLTLAQSPAAPVVDVDYALYQGYYDEYYDPNTFKGIRYAAAPVGELQWQLPQDPPVNRSEIIPAVEDGYQCPQSTNQVLPAVTGVSNEDCLSLSVLAPVNATGLPVLVWIHGGGYGIGSAPQYPLPELVRTNGNAFIVVSIQYRLGAFGFLSSTEVARSGVLNAGIHDMIFALKWVQSYIDRFGGDKNSVTISGISAGAGASMLLAMRDGGHPSESLFEGKIASSPFLPTQWRYDGSAPTEAYNRFAEAAGCSTADVATNGTVFDCLVATDSSVLQNASDYVSRTGIVGQWAFNPVTDGTLIREAPTQQLPNGGDIAGTRLLTSNDMNEGPLFVQLHGITSRSDFIAWLQDIYPLLSEQNVTKVLDFYDVPDDVSGTLQRSNGRTPPFSTTTSQFAAGWQQAAFNLYAETTIVCPSYWMAEAWAAKRDSKAWKYQFSVSPGLHGTDSDPLLSPHDITGTGMNDVFRTAVQRVWGNFGMNGDPTLGVDEVADNDQGNTTAAGTGAWPTWKGSARGNSMLNLNMTGGVPVLNAAPCPGVDLAPISYVPGNGSAPPLKALFEIVDASTWEDRREDRCRLWAEMGSWINE</sequence>
<dbReference type="InterPro" id="IPR002018">
    <property type="entry name" value="CarbesteraseB"/>
</dbReference>
<dbReference type="Pfam" id="PF00135">
    <property type="entry name" value="COesterase"/>
    <property type="match status" value="1"/>
</dbReference>
<keyword evidence="2 3" id="KW-0378">Hydrolase</keyword>
<reference evidence="5" key="1">
    <citation type="submission" date="2023-10" db="EMBL/GenBank/DDBJ databases">
        <authorList>
            <person name="Hackl T."/>
        </authorList>
    </citation>
    <scope>NUCLEOTIDE SEQUENCE</scope>
</reference>
<dbReference type="PROSITE" id="PS00122">
    <property type="entry name" value="CARBOXYLESTERASE_B_1"/>
    <property type="match status" value="1"/>
</dbReference>
<gene>
    <name evidence="5" type="ORF">KHLLAP_LOCUS1822</name>
</gene>
<evidence type="ECO:0000313" key="6">
    <source>
        <dbReference type="Proteomes" id="UP001295740"/>
    </source>
</evidence>
<comment type="caution">
    <text evidence="5">The sequence shown here is derived from an EMBL/GenBank/DDBJ whole genome shotgun (WGS) entry which is preliminary data.</text>
</comment>
<dbReference type="SUPFAM" id="SSF53474">
    <property type="entry name" value="alpha/beta-Hydrolases"/>
    <property type="match status" value="1"/>
</dbReference>
<dbReference type="InterPro" id="IPR019826">
    <property type="entry name" value="Carboxylesterase_B_AS"/>
</dbReference>
<keyword evidence="3" id="KW-0732">Signal</keyword>
<evidence type="ECO:0000256" key="2">
    <source>
        <dbReference type="ARBA" id="ARBA00022801"/>
    </source>
</evidence>
<evidence type="ECO:0000256" key="3">
    <source>
        <dbReference type="RuleBase" id="RU361235"/>
    </source>
</evidence>
<organism evidence="5 6">
    <name type="scientific">Anthostomella pinea</name>
    <dbReference type="NCBI Taxonomy" id="933095"/>
    <lineage>
        <taxon>Eukaryota</taxon>
        <taxon>Fungi</taxon>
        <taxon>Dikarya</taxon>
        <taxon>Ascomycota</taxon>
        <taxon>Pezizomycotina</taxon>
        <taxon>Sordariomycetes</taxon>
        <taxon>Xylariomycetidae</taxon>
        <taxon>Xylariales</taxon>
        <taxon>Xylariaceae</taxon>
        <taxon>Anthostomella</taxon>
    </lineage>
</organism>
<dbReference type="AlphaFoldDB" id="A0AAI8VAD7"/>
<dbReference type="Proteomes" id="UP001295740">
    <property type="component" value="Unassembled WGS sequence"/>
</dbReference>
<proteinExistence type="inferred from homology"/>
<dbReference type="InterPro" id="IPR029058">
    <property type="entry name" value="AB_hydrolase_fold"/>
</dbReference>
<accession>A0AAI8VAD7</accession>
<dbReference type="InterPro" id="IPR050309">
    <property type="entry name" value="Type-B_Carboxylest/Lipase"/>
</dbReference>
<feature type="domain" description="Carboxylesterase type B" evidence="4">
    <location>
        <begin position="25"/>
        <end position="497"/>
    </location>
</feature>
<protein>
    <recommendedName>
        <fullName evidence="3">Carboxylic ester hydrolase</fullName>
        <ecNumber evidence="3">3.1.1.-</ecNumber>
    </recommendedName>
</protein>
<name>A0AAI8VAD7_9PEZI</name>